<dbReference type="Pfam" id="PF19408">
    <property type="entry name" value="PKD_6"/>
    <property type="match status" value="1"/>
</dbReference>
<keyword evidence="3" id="KW-1185">Reference proteome</keyword>
<dbReference type="InterPro" id="IPR035986">
    <property type="entry name" value="PKD_dom_sf"/>
</dbReference>
<organism evidence="2 3">
    <name type="scientific">Algoriphagus aquatilis</name>
    <dbReference type="NCBI Taxonomy" id="490186"/>
    <lineage>
        <taxon>Bacteria</taxon>
        <taxon>Pseudomonadati</taxon>
        <taxon>Bacteroidota</taxon>
        <taxon>Cytophagia</taxon>
        <taxon>Cytophagales</taxon>
        <taxon>Cyclobacteriaceae</taxon>
        <taxon>Algoriphagus</taxon>
    </lineage>
</organism>
<dbReference type="Proteomes" id="UP001596163">
    <property type="component" value="Unassembled WGS sequence"/>
</dbReference>
<reference evidence="3" key="1">
    <citation type="journal article" date="2019" name="Int. J. Syst. Evol. Microbiol.">
        <title>The Global Catalogue of Microorganisms (GCM) 10K type strain sequencing project: providing services to taxonomists for standard genome sequencing and annotation.</title>
        <authorList>
            <consortium name="The Broad Institute Genomics Platform"/>
            <consortium name="The Broad Institute Genome Sequencing Center for Infectious Disease"/>
            <person name="Wu L."/>
            <person name="Ma J."/>
        </authorList>
    </citation>
    <scope>NUCLEOTIDE SEQUENCE [LARGE SCALE GENOMIC DNA]</scope>
    <source>
        <strain evidence="3">CGMCC 1.7030</strain>
    </source>
</reference>
<accession>A0ABW0BTY6</accession>
<evidence type="ECO:0000259" key="1">
    <source>
        <dbReference type="PROSITE" id="PS50093"/>
    </source>
</evidence>
<evidence type="ECO:0000313" key="2">
    <source>
        <dbReference type="EMBL" id="MFC5191303.1"/>
    </source>
</evidence>
<dbReference type="CDD" id="cd00146">
    <property type="entry name" value="PKD"/>
    <property type="match status" value="1"/>
</dbReference>
<dbReference type="Pfam" id="PF13573">
    <property type="entry name" value="SprB"/>
    <property type="match status" value="3"/>
</dbReference>
<dbReference type="EMBL" id="JBHSKS010000003">
    <property type="protein sequence ID" value="MFC5191303.1"/>
    <property type="molecule type" value="Genomic_DNA"/>
</dbReference>
<dbReference type="InterPro" id="IPR035234">
    <property type="entry name" value="IgGFc-bd_N"/>
</dbReference>
<name>A0ABW0BTY6_9BACT</name>
<evidence type="ECO:0000313" key="3">
    <source>
        <dbReference type="Proteomes" id="UP001596163"/>
    </source>
</evidence>
<dbReference type="PANTHER" id="PTHR46534">
    <property type="entry name" value="IGGFC_BINDING DOMAIN-CONTAINING PROTEIN"/>
    <property type="match status" value="1"/>
</dbReference>
<sequence length="1030" mass="111445">MTSPLVSFAQMSTIGKEFWVGFMENNRILPSGPNNAGALDYWIILITANENTTGAIEYAGNSTAFTLGQGQQYTLRVSSLDIDMLHRSSGIIENKGIHITSSGKIAVHAFNERYRSADGTVVLPIGALGKDHYITSHFEINPQSNLNVNNESTLLVVGSENNTRVEITLTENSISGNTKGVPYEITLNQGQSYQIKSRGDLTGSRVRVVGDNADECKKIAVFGGNKWTSVGSCGNANDHLFQQTYPINTWGTSFIHTALAGRSSGELVKVLASEDGTEVRVNGALKGTINRGQWIPLEFGVDESAKIETSKPSSVTVFAKSVSCNQPNAPNSDFGDPFMISYSPVEQFLTQLTFNAINLPSIVNHYVNIVVKTGDQNQTRLDGQNIGSNFSPLPGDPNFQIAQIPIFQGVHQLSNPSGFAAYVYGFGEIESYGYAAGAALNNLNFQTDTKYEFEVTGEKVACLNQDADWSINPDNPNFTYFVWDFGDGSTTKVGKEVTHKFTAPGSYEVRVVASLSPNSCDNQEEISFEVQVLETKAVFIGEQSVCPDVEEVMYRIKNKENIGETKFEVVGGEIMQSFGDSVLVKWGPANSNALVRLIPYTPSGCPGAPIEYPVVINQRIIVTEAVGPNEVCFDPSVTFTYSAPNPGQGRGYAWTVTGGVIVNGQNQSKIEVRWDQPDVVGTVVYTAFSLVDNSCEGTAPAISVKVSKEFTPEIETLTTILCSGESTGAIRLKVTGGEPPYTYSWSHDSKLNQPFAEKLPAGVYSVKITDKLGCEKSINAIQVTEPLPLVLAKAVPQGTSCYGKKDGLISIQVQGGVPPYSVNTPGQNQFSSQIELSNLGAGQYDWKVIDSNGCVIPVTFQITSPPALVVDVRLEKPACPGGSNGELFVTPGGGSGPFIYRWSNPTLSGQYVVGLAKGEYELEVEDNQGCVSLGKGIVNEEAPQIRMPNGFAPTQLTGFYAGVSNCDTRFELSIYNRWGQLIYFGSEGWDGMISGDFAPPGTYSYSVNYYYQLEGKSIRQNLKGSFALIR</sequence>
<dbReference type="SMART" id="SM00089">
    <property type="entry name" value="PKD"/>
    <property type="match status" value="1"/>
</dbReference>
<dbReference type="InterPro" id="IPR013783">
    <property type="entry name" value="Ig-like_fold"/>
</dbReference>
<dbReference type="PROSITE" id="PS50093">
    <property type="entry name" value="PKD"/>
    <property type="match status" value="1"/>
</dbReference>
<dbReference type="InterPro" id="IPR045829">
    <property type="entry name" value="PKD_6"/>
</dbReference>
<dbReference type="InterPro" id="IPR022409">
    <property type="entry name" value="PKD/Chitinase_dom"/>
</dbReference>
<comment type="caution">
    <text evidence="2">The sequence shown here is derived from an EMBL/GenBank/DDBJ whole genome shotgun (WGS) entry which is preliminary data.</text>
</comment>
<gene>
    <name evidence="2" type="ORF">ACFPIK_05960</name>
</gene>
<dbReference type="InterPro" id="IPR025667">
    <property type="entry name" value="SprB_repeat"/>
</dbReference>
<dbReference type="InterPro" id="IPR000601">
    <property type="entry name" value="PKD_dom"/>
</dbReference>
<proteinExistence type="predicted"/>
<dbReference type="SUPFAM" id="SSF49299">
    <property type="entry name" value="PKD domain"/>
    <property type="match status" value="1"/>
</dbReference>
<dbReference type="Pfam" id="PF17517">
    <property type="entry name" value="IgGFc_binding"/>
    <property type="match status" value="1"/>
</dbReference>
<protein>
    <submittedName>
        <fullName evidence="2">PKD domain-containing protein</fullName>
    </submittedName>
</protein>
<dbReference type="Gene3D" id="2.60.40.10">
    <property type="entry name" value="Immunoglobulins"/>
    <property type="match status" value="1"/>
</dbReference>
<dbReference type="PANTHER" id="PTHR46534:SF2">
    <property type="entry name" value="VWFD DOMAIN-CONTAINING PROTEIN"/>
    <property type="match status" value="1"/>
</dbReference>
<dbReference type="Pfam" id="PF18911">
    <property type="entry name" value="PKD_4"/>
    <property type="match status" value="1"/>
</dbReference>
<feature type="domain" description="PKD" evidence="1">
    <location>
        <begin position="475"/>
        <end position="514"/>
    </location>
</feature>